<dbReference type="EMBL" id="CAUYUJ010018871">
    <property type="protein sequence ID" value="CAK0886944.1"/>
    <property type="molecule type" value="Genomic_DNA"/>
</dbReference>
<keyword evidence="3" id="KW-1185">Reference proteome</keyword>
<organism evidence="2 3">
    <name type="scientific">Prorocentrum cordatum</name>
    <dbReference type="NCBI Taxonomy" id="2364126"/>
    <lineage>
        <taxon>Eukaryota</taxon>
        <taxon>Sar</taxon>
        <taxon>Alveolata</taxon>
        <taxon>Dinophyceae</taxon>
        <taxon>Prorocentrales</taxon>
        <taxon>Prorocentraceae</taxon>
        <taxon>Prorocentrum</taxon>
    </lineage>
</organism>
<feature type="non-terminal residue" evidence="2">
    <location>
        <position position="1160"/>
    </location>
</feature>
<feature type="region of interest" description="Disordered" evidence="1">
    <location>
        <begin position="66"/>
        <end position="117"/>
    </location>
</feature>
<reference evidence="2" key="1">
    <citation type="submission" date="2023-10" db="EMBL/GenBank/DDBJ databases">
        <authorList>
            <person name="Chen Y."/>
            <person name="Shah S."/>
            <person name="Dougan E. K."/>
            <person name="Thang M."/>
            <person name="Chan C."/>
        </authorList>
    </citation>
    <scope>NUCLEOTIDE SEQUENCE [LARGE SCALE GENOMIC DNA]</scope>
</reference>
<comment type="caution">
    <text evidence="2">The sequence shown here is derived from an EMBL/GenBank/DDBJ whole genome shotgun (WGS) entry which is preliminary data.</text>
</comment>
<evidence type="ECO:0000256" key="1">
    <source>
        <dbReference type="SAM" id="MobiDB-lite"/>
    </source>
</evidence>
<feature type="non-terminal residue" evidence="2">
    <location>
        <position position="1"/>
    </location>
</feature>
<protein>
    <submittedName>
        <fullName evidence="2">Uncharacterized protein</fullName>
    </submittedName>
</protein>
<accession>A0ABN9WK69</accession>
<proteinExistence type="predicted"/>
<evidence type="ECO:0000313" key="2">
    <source>
        <dbReference type="EMBL" id="CAK0886944.1"/>
    </source>
</evidence>
<dbReference type="Proteomes" id="UP001189429">
    <property type="component" value="Unassembled WGS sequence"/>
</dbReference>
<name>A0ABN9WK69_9DINO</name>
<gene>
    <name evidence="2" type="ORF">PCOR1329_LOCUS68148</name>
</gene>
<sequence length="1160" mass="126879">MERARLPMWARQLLQAALGSLQHLRALREQLRAFLRVVDMAILEQAGTPLSGQAGSKYTRVDVESGDADDCGFDDLQPRDMNGDLADVGSASSPPSTEPCHSPAPSNRSRPPVEAPPALGERQMQYFRDLFSGFEAKTEQRQQAMLDMSTNPHTSMGKISQDLQSTQAQVAELQESRSIVDAELVKINGRCDQADTDIKLLQRTVAVPQSGPPHIAEERPHTTPRSQRTQAMLGNLGWDDTPDTIVERAETVLESARVPGESYNNLKASFRGSGSAAELEFGTPQLLREAAKKVEDLEKSFSTVEGKPKPVWLAPRKSKEELKPSRMARKMADFIQEVESYREDGYSTENVQVCQRSKSVSIQGFGRIGTVNQGTVTWAWSVKARCRYDATVLDEGAAFASNATPYLNSAVFTCYRIWPGPGFRAQLIIARRSAARRDSQRLNSFRLWLETVDLAGAIPTEARSLPEHVRAQGYTVASRLPGGDQELFQFPSLIDACAHSPRLLLKVSLQWATAVADHAALALDTALPVLTRARRQQQVWRCSNEQGFMSFFAARCPDQLRDHGELVGKIRVARGAFRDAASRKQRRADREPFLVKALRRRVREAPDAASRGARQRELWHALQQRFTQRKQAAQRLRICSGGVVASSTALSRVEALLLGPEGSPRVEIDPAVCREEALRHFHQKWTAAGDLASEAAAAAQAFVDAEWPLVAPSMEQWADAVSNMKSKAVCDGYGVAARAFQLAFQARAQIQGVLKSKTTSAPALNDLRALLPQPVLLQPMHLLLIDMAGPLVDSVADGLGAAADLSTKHTVIAGDIKAYYDNVEPLRVAACLTSWGADVAVGVALARLHLCPDVSLAIMGEAGSVGQRTRGLLTGSKSAGLCSRVPVVHVLGDTSAASERLSATLGPPAAPVQVLPAFWADNCYAVGADPQQAIELMRTVGSSLQKHWKLELKPSSRQILVHPSLLDSPNEKQLGEWEVRTVCLDALGFMIHVDGSHQAMLDGAVAKAWKSFWRQRVRSAGRLPVRLAMRNMTRAVWAGFRYRLPPIAPAPTLRKRLDAAQRKMVGMLHGPVRAPPGEQPTPAEAAKAYHKGISELISDHGGPWGERWQVLSGTWRAHLLRHWRTPAARALAAADGLATAREITRTENFLRGKGTGRLGT</sequence>
<evidence type="ECO:0000313" key="3">
    <source>
        <dbReference type="Proteomes" id="UP001189429"/>
    </source>
</evidence>